<accession>A0ABT2GD37</accession>
<dbReference type="PROSITE" id="PS00798">
    <property type="entry name" value="ALDOKETO_REDUCTASE_1"/>
    <property type="match status" value="1"/>
</dbReference>
<dbReference type="Pfam" id="PF00248">
    <property type="entry name" value="Aldo_ket_red"/>
    <property type="match status" value="1"/>
</dbReference>
<name>A0ABT2GD37_9MICO</name>
<dbReference type="PANTHER" id="PTHR43827">
    <property type="entry name" value="2,5-DIKETO-D-GLUCONIC ACID REDUCTASE"/>
    <property type="match status" value="1"/>
</dbReference>
<dbReference type="InterPro" id="IPR018170">
    <property type="entry name" value="Aldo/ket_reductase_CS"/>
</dbReference>
<dbReference type="RefSeq" id="WP_259485661.1">
    <property type="nucleotide sequence ID" value="NZ_JANTEZ010000002.1"/>
</dbReference>
<evidence type="ECO:0000313" key="5">
    <source>
        <dbReference type="EMBL" id="MCS5714133.1"/>
    </source>
</evidence>
<evidence type="ECO:0000256" key="2">
    <source>
        <dbReference type="ARBA" id="ARBA00022857"/>
    </source>
</evidence>
<dbReference type="EMBL" id="JANTEZ010000002">
    <property type="protein sequence ID" value="MCS5714133.1"/>
    <property type="molecule type" value="Genomic_DNA"/>
</dbReference>
<evidence type="ECO:0000256" key="3">
    <source>
        <dbReference type="ARBA" id="ARBA00023002"/>
    </source>
</evidence>
<dbReference type="InterPro" id="IPR023210">
    <property type="entry name" value="NADP_OxRdtase_dom"/>
</dbReference>
<comment type="caution">
    <text evidence="5">The sequence shown here is derived from an EMBL/GenBank/DDBJ whole genome shotgun (WGS) entry which is preliminary data.</text>
</comment>
<keyword evidence="6" id="KW-1185">Reference proteome</keyword>
<keyword evidence="3" id="KW-0560">Oxidoreductase</keyword>
<dbReference type="PRINTS" id="PR00069">
    <property type="entry name" value="ALDKETRDTASE"/>
</dbReference>
<dbReference type="InterPro" id="IPR020471">
    <property type="entry name" value="AKR"/>
</dbReference>
<evidence type="ECO:0000256" key="1">
    <source>
        <dbReference type="ARBA" id="ARBA00007905"/>
    </source>
</evidence>
<feature type="domain" description="NADP-dependent oxidoreductase" evidence="4">
    <location>
        <begin position="7"/>
        <end position="137"/>
    </location>
</feature>
<organism evidence="5 6">
    <name type="scientific">Herbiconiux gentiana</name>
    <dbReference type="NCBI Taxonomy" id="2970912"/>
    <lineage>
        <taxon>Bacteria</taxon>
        <taxon>Bacillati</taxon>
        <taxon>Actinomycetota</taxon>
        <taxon>Actinomycetes</taxon>
        <taxon>Micrococcales</taxon>
        <taxon>Microbacteriaceae</taxon>
        <taxon>Herbiconiux</taxon>
    </lineage>
</organism>
<dbReference type="InterPro" id="IPR036812">
    <property type="entry name" value="NAD(P)_OxRdtase_dom_sf"/>
</dbReference>
<gene>
    <name evidence="5" type="ORF">NVV95_06150</name>
</gene>
<comment type="similarity">
    <text evidence="1">Belongs to the aldo/keto reductase family.</text>
</comment>
<dbReference type="Gene3D" id="3.20.20.100">
    <property type="entry name" value="NADP-dependent oxidoreductase domain"/>
    <property type="match status" value="1"/>
</dbReference>
<evidence type="ECO:0000259" key="4">
    <source>
        <dbReference type="Pfam" id="PF00248"/>
    </source>
</evidence>
<protein>
    <submittedName>
        <fullName evidence="5">Aldo/keto reductase</fullName>
    </submittedName>
</protein>
<sequence length="148" mass="16297">MPSIGIGVLQMSPEGTVATVDYALRAGYRLVDAAAVWMNERQVGEGLRASGVSRDGVFIETKVFPTQYGYEKTLHAFDVATRKLGVDTIDVLMLHQSAPWMFDQTLEAYRALETLLDDGKIRAIGVSNLTGQHLDRLRFTPEAPDPEA</sequence>
<evidence type="ECO:0000313" key="6">
    <source>
        <dbReference type="Proteomes" id="UP001165580"/>
    </source>
</evidence>
<dbReference type="Proteomes" id="UP001165580">
    <property type="component" value="Unassembled WGS sequence"/>
</dbReference>
<dbReference type="SUPFAM" id="SSF51430">
    <property type="entry name" value="NAD(P)-linked oxidoreductase"/>
    <property type="match status" value="1"/>
</dbReference>
<keyword evidence="2" id="KW-0521">NADP</keyword>
<proteinExistence type="inferred from homology"/>
<dbReference type="PANTHER" id="PTHR43827:SF3">
    <property type="entry name" value="NADP-DEPENDENT OXIDOREDUCTASE DOMAIN-CONTAINING PROTEIN"/>
    <property type="match status" value="1"/>
</dbReference>
<reference evidence="5" key="1">
    <citation type="submission" date="2022-08" db="EMBL/GenBank/DDBJ databases">
        <authorList>
            <person name="Deng Y."/>
            <person name="Han X.-F."/>
            <person name="Zhang Y.-Q."/>
        </authorList>
    </citation>
    <scope>NUCLEOTIDE SEQUENCE</scope>
    <source>
        <strain evidence="5">CPCC 205716</strain>
    </source>
</reference>